<dbReference type="Gene3D" id="3.30.450.350">
    <property type="entry name" value="CHASE domain"/>
    <property type="match status" value="1"/>
</dbReference>
<keyword evidence="2 5" id="KW-0812">Transmembrane</keyword>
<evidence type="ECO:0000256" key="1">
    <source>
        <dbReference type="ARBA" id="ARBA00004370"/>
    </source>
</evidence>
<organism evidence="7 8">
    <name type="scientific">Lutimaribacter saemankumensis</name>
    <dbReference type="NCBI Taxonomy" id="490829"/>
    <lineage>
        <taxon>Bacteria</taxon>
        <taxon>Pseudomonadati</taxon>
        <taxon>Pseudomonadota</taxon>
        <taxon>Alphaproteobacteria</taxon>
        <taxon>Rhodobacterales</taxon>
        <taxon>Roseobacteraceae</taxon>
        <taxon>Lutimaribacter</taxon>
    </lineage>
</organism>
<dbReference type="GO" id="GO:0007165">
    <property type="term" value="P:signal transduction"/>
    <property type="evidence" value="ECO:0007669"/>
    <property type="project" value="UniProtKB-ARBA"/>
</dbReference>
<feature type="non-terminal residue" evidence="7">
    <location>
        <position position="230"/>
    </location>
</feature>
<feature type="transmembrane region" description="Helical" evidence="5">
    <location>
        <begin position="20"/>
        <end position="39"/>
    </location>
</feature>
<protein>
    <submittedName>
        <fullName evidence="7">CHASE domain-containing protein</fullName>
    </submittedName>
</protein>
<evidence type="ECO:0000259" key="6">
    <source>
        <dbReference type="PROSITE" id="PS50839"/>
    </source>
</evidence>
<dbReference type="InterPro" id="IPR042240">
    <property type="entry name" value="CHASE_sf"/>
</dbReference>
<dbReference type="RefSeq" id="WP_175491550.1">
    <property type="nucleotide sequence ID" value="NZ_FNEB01000048.1"/>
</dbReference>
<evidence type="ECO:0000256" key="2">
    <source>
        <dbReference type="ARBA" id="ARBA00022692"/>
    </source>
</evidence>
<keyword evidence="8" id="KW-1185">Reference proteome</keyword>
<name>A0A1G8U0K1_9RHOB</name>
<dbReference type="STRING" id="490829.SAMN05421850_1481"/>
<gene>
    <name evidence="7" type="ORF">SAMN05421850_1481</name>
</gene>
<proteinExistence type="predicted"/>
<keyword evidence="4 5" id="KW-0472">Membrane</keyword>
<evidence type="ECO:0000313" key="7">
    <source>
        <dbReference type="EMBL" id="SDJ47273.1"/>
    </source>
</evidence>
<dbReference type="SMART" id="SM01079">
    <property type="entry name" value="CHASE"/>
    <property type="match status" value="1"/>
</dbReference>
<evidence type="ECO:0000256" key="3">
    <source>
        <dbReference type="ARBA" id="ARBA00022989"/>
    </source>
</evidence>
<dbReference type="GO" id="GO:0003824">
    <property type="term" value="F:catalytic activity"/>
    <property type="evidence" value="ECO:0007669"/>
    <property type="project" value="UniProtKB-ARBA"/>
</dbReference>
<keyword evidence="3 5" id="KW-1133">Transmembrane helix</keyword>
<dbReference type="InterPro" id="IPR006189">
    <property type="entry name" value="CHASE_dom"/>
</dbReference>
<dbReference type="AlphaFoldDB" id="A0A1G8U0K1"/>
<accession>A0A1G8U0K1</accession>
<evidence type="ECO:0000313" key="8">
    <source>
        <dbReference type="Proteomes" id="UP000199340"/>
    </source>
</evidence>
<dbReference type="PROSITE" id="PS50839">
    <property type="entry name" value="CHASE"/>
    <property type="match status" value="1"/>
</dbReference>
<evidence type="ECO:0000256" key="4">
    <source>
        <dbReference type="ARBA" id="ARBA00023136"/>
    </source>
</evidence>
<evidence type="ECO:0000256" key="5">
    <source>
        <dbReference type="SAM" id="Phobius"/>
    </source>
</evidence>
<comment type="subcellular location">
    <subcellularLocation>
        <location evidence="1">Membrane</location>
    </subcellularLocation>
</comment>
<feature type="domain" description="CHASE" evidence="6">
    <location>
        <begin position="119"/>
        <end position="209"/>
    </location>
</feature>
<dbReference type="EMBL" id="FNEB01000048">
    <property type="protein sequence ID" value="SDJ47273.1"/>
    <property type="molecule type" value="Genomic_DNA"/>
</dbReference>
<reference evidence="7 8" key="1">
    <citation type="submission" date="2016-10" db="EMBL/GenBank/DDBJ databases">
        <authorList>
            <person name="de Groot N.N."/>
        </authorList>
    </citation>
    <scope>NUCLEOTIDE SEQUENCE [LARGE SCALE GENOMIC DNA]</scope>
    <source>
        <strain evidence="7 8">DSM 28010</strain>
    </source>
</reference>
<dbReference type="GO" id="GO:0016020">
    <property type="term" value="C:membrane"/>
    <property type="evidence" value="ECO:0007669"/>
    <property type="project" value="UniProtKB-SubCell"/>
</dbReference>
<dbReference type="Pfam" id="PF03924">
    <property type="entry name" value="CHASE"/>
    <property type="match status" value="1"/>
</dbReference>
<sequence>MVGKTNIGAYLASLLERRQVSLVAIAVFVLAGLLLALQVERRISSNERVSERSEALEAAFTISSDIQRTLAFHKMLADSIARAIQADPELDQSSFATLVAPFFDTNPGIRSIGVAKGSVIRFVYPLEENASVIGLDYLDTRTQANSFLRVRDRLQAEFSGPVDLVQGGRGYIERVPVVVDDQNGIDAFWGMVSVVTDEAALIAQAINDLDPALGTVVTKTDGGGDQVLWG</sequence>
<dbReference type="Proteomes" id="UP000199340">
    <property type="component" value="Unassembled WGS sequence"/>
</dbReference>